<evidence type="ECO:0000313" key="4">
    <source>
        <dbReference type="Proteomes" id="UP000027265"/>
    </source>
</evidence>
<dbReference type="HOGENOM" id="CLU_021592_0_0_1"/>
<dbReference type="InterPro" id="IPR036047">
    <property type="entry name" value="F-box-like_dom_sf"/>
</dbReference>
<accession>A0A067PDM7</accession>
<feature type="domain" description="F-box" evidence="2">
    <location>
        <begin position="1"/>
        <end position="47"/>
    </location>
</feature>
<evidence type="ECO:0000259" key="2">
    <source>
        <dbReference type="PROSITE" id="PS50181"/>
    </source>
</evidence>
<evidence type="ECO:0000256" key="1">
    <source>
        <dbReference type="SAM" id="MobiDB-lite"/>
    </source>
</evidence>
<evidence type="ECO:0000313" key="3">
    <source>
        <dbReference type="EMBL" id="KDQ52879.1"/>
    </source>
</evidence>
<dbReference type="InterPro" id="IPR001810">
    <property type="entry name" value="F-box_dom"/>
</dbReference>
<feature type="region of interest" description="Disordered" evidence="1">
    <location>
        <begin position="404"/>
        <end position="426"/>
    </location>
</feature>
<feature type="region of interest" description="Disordered" evidence="1">
    <location>
        <begin position="361"/>
        <end position="380"/>
    </location>
</feature>
<dbReference type="AlphaFoldDB" id="A0A067PDM7"/>
<organism evidence="3 4">
    <name type="scientific">Jaapia argillacea MUCL 33604</name>
    <dbReference type="NCBI Taxonomy" id="933084"/>
    <lineage>
        <taxon>Eukaryota</taxon>
        <taxon>Fungi</taxon>
        <taxon>Dikarya</taxon>
        <taxon>Basidiomycota</taxon>
        <taxon>Agaricomycotina</taxon>
        <taxon>Agaricomycetes</taxon>
        <taxon>Agaricomycetidae</taxon>
        <taxon>Jaapiales</taxon>
        <taxon>Jaapiaceae</taxon>
        <taxon>Jaapia</taxon>
    </lineage>
</organism>
<keyword evidence="4" id="KW-1185">Reference proteome</keyword>
<feature type="compositionally biased region" description="Polar residues" evidence="1">
    <location>
        <begin position="221"/>
        <end position="240"/>
    </location>
</feature>
<dbReference type="SUPFAM" id="SSF81383">
    <property type="entry name" value="F-box domain"/>
    <property type="match status" value="1"/>
</dbReference>
<dbReference type="Proteomes" id="UP000027265">
    <property type="component" value="Unassembled WGS sequence"/>
</dbReference>
<name>A0A067PDM7_9AGAM</name>
<feature type="compositionally biased region" description="Low complexity" evidence="1">
    <location>
        <begin position="405"/>
        <end position="417"/>
    </location>
</feature>
<dbReference type="OrthoDB" id="550575at2759"/>
<feature type="region of interest" description="Disordered" evidence="1">
    <location>
        <begin position="219"/>
        <end position="240"/>
    </location>
</feature>
<proteinExistence type="predicted"/>
<protein>
    <recommendedName>
        <fullName evidence="2">F-box domain-containing protein</fullName>
    </recommendedName>
</protein>
<sequence>MLKSLPAELTLHLLSYLPLGDISTITLLSRAWLAFLNANQDTVYRQAAIYHRFVSPDVVSLETVRDSENGSWMDGLNSWKDLCRRHTILSQSWSGQNLLSEGSYTSPGQAVHRFTIDEKQRTVIATHENNGLTVSTLEDDRLIWGLPKDCVASYAHLEFSNGYLIWGRRDPSTLEVWRRTSDARLHLDGVYSPLLSSSSPAQALAPQFEAEERAFRDHSHLNNPTTSDPHLESQSTGSSLRGSFTPHAFINPLSDSYLPAHIAAAEPIPFTRAFRFQYPILVVSLQKGNNHSYICIFDVRFGTLIKWWDLAAVMADVDGDARADGCPRITMYVDVQVEKRLVLVSMIDGVVLLGWEEFEERQSDNNQGTPGSPSNLNARTPMFFPTPDMSLNIPEFAKDGAFSVSRLSPQSPSRTSTPPSPKIRRSGNLRMVVVNGSEGLREMLLCLRPTTQSGRSRAVVWRGAAGRRRLQIFIASHFSPSGKHLVTVNGDGLLFLIRDFDRVGRGEATFRDVTVKLDLGPFGMRAQIRWEDERRICVISRPVDPFIPPGQRAVCD</sequence>
<dbReference type="SUPFAM" id="SSF69322">
    <property type="entry name" value="Tricorn protease domain 2"/>
    <property type="match status" value="1"/>
</dbReference>
<reference evidence="4" key="1">
    <citation type="journal article" date="2014" name="Proc. Natl. Acad. Sci. U.S.A.">
        <title>Extensive sampling of basidiomycete genomes demonstrates inadequacy of the white-rot/brown-rot paradigm for wood decay fungi.</title>
        <authorList>
            <person name="Riley R."/>
            <person name="Salamov A.A."/>
            <person name="Brown D.W."/>
            <person name="Nagy L.G."/>
            <person name="Floudas D."/>
            <person name="Held B.W."/>
            <person name="Levasseur A."/>
            <person name="Lombard V."/>
            <person name="Morin E."/>
            <person name="Otillar R."/>
            <person name="Lindquist E.A."/>
            <person name="Sun H."/>
            <person name="LaButti K.M."/>
            <person name="Schmutz J."/>
            <person name="Jabbour D."/>
            <person name="Luo H."/>
            <person name="Baker S.E."/>
            <person name="Pisabarro A.G."/>
            <person name="Walton J.D."/>
            <person name="Blanchette R.A."/>
            <person name="Henrissat B."/>
            <person name="Martin F."/>
            <person name="Cullen D."/>
            <person name="Hibbett D.S."/>
            <person name="Grigoriev I.V."/>
        </authorList>
    </citation>
    <scope>NUCLEOTIDE SEQUENCE [LARGE SCALE GENOMIC DNA]</scope>
    <source>
        <strain evidence="4">MUCL 33604</strain>
    </source>
</reference>
<dbReference type="EMBL" id="KL197737">
    <property type="protein sequence ID" value="KDQ52879.1"/>
    <property type="molecule type" value="Genomic_DNA"/>
</dbReference>
<dbReference type="InParanoid" id="A0A067PDM7"/>
<feature type="compositionally biased region" description="Polar residues" evidence="1">
    <location>
        <begin position="364"/>
        <end position="378"/>
    </location>
</feature>
<gene>
    <name evidence="3" type="ORF">JAAARDRAFT_61656</name>
</gene>
<dbReference type="PROSITE" id="PS50181">
    <property type="entry name" value="FBOX"/>
    <property type="match status" value="1"/>
</dbReference>
<dbReference type="Gene3D" id="1.20.1280.50">
    <property type="match status" value="1"/>
</dbReference>